<dbReference type="SUPFAM" id="SSF51735">
    <property type="entry name" value="NAD(P)-binding Rossmann-fold domains"/>
    <property type="match status" value="1"/>
</dbReference>
<dbReference type="InterPro" id="IPR011032">
    <property type="entry name" value="GroES-like_sf"/>
</dbReference>
<keyword evidence="3" id="KW-0560">Oxidoreductase</keyword>
<name>A0A381VF81_9ZZZZ</name>
<accession>A0A381VF81</accession>
<dbReference type="PROSITE" id="PS00059">
    <property type="entry name" value="ADH_ZINC"/>
    <property type="match status" value="1"/>
</dbReference>
<dbReference type="Pfam" id="PF08240">
    <property type="entry name" value="ADH_N"/>
    <property type="match status" value="1"/>
</dbReference>
<dbReference type="InterPro" id="IPR050129">
    <property type="entry name" value="Zn_alcohol_dh"/>
</dbReference>
<dbReference type="Pfam" id="PF00107">
    <property type="entry name" value="ADH_zinc_N"/>
    <property type="match status" value="1"/>
</dbReference>
<dbReference type="InterPro" id="IPR013154">
    <property type="entry name" value="ADH-like_N"/>
</dbReference>
<dbReference type="SMART" id="SM00829">
    <property type="entry name" value="PKS_ER"/>
    <property type="match status" value="1"/>
</dbReference>
<dbReference type="EMBL" id="UINC01008639">
    <property type="protein sequence ID" value="SVA38844.1"/>
    <property type="molecule type" value="Genomic_DNA"/>
</dbReference>
<dbReference type="Gene3D" id="3.90.180.10">
    <property type="entry name" value="Medium-chain alcohol dehydrogenases, catalytic domain"/>
    <property type="match status" value="1"/>
</dbReference>
<dbReference type="GO" id="GO:0008270">
    <property type="term" value="F:zinc ion binding"/>
    <property type="evidence" value="ECO:0007669"/>
    <property type="project" value="InterPro"/>
</dbReference>
<dbReference type="InterPro" id="IPR020843">
    <property type="entry name" value="ER"/>
</dbReference>
<protein>
    <recommendedName>
        <fullName evidence="4">Enoyl reductase (ER) domain-containing protein</fullName>
    </recommendedName>
</protein>
<dbReference type="InterPro" id="IPR036291">
    <property type="entry name" value="NAD(P)-bd_dom_sf"/>
</dbReference>
<keyword evidence="2" id="KW-0862">Zinc</keyword>
<dbReference type="SUPFAM" id="SSF50129">
    <property type="entry name" value="GroES-like"/>
    <property type="match status" value="1"/>
</dbReference>
<evidence type="ECO:0000259" key="4">
    <source>
        <dbReference type="SMART" id="SM00829"/>
    </source>
</evidence>
<reference evidence="5" key="1">
    <citation type="submission" date="2018-05" db="EMBL/GenBank/DDBJ databases">
        <authorList>
            <person name="Lanie J.A."/>
            <person name="Ng W.-L."/>
            <person name="Kazmierczak K.M."/>
            <person name="Andrzejewski T.M."/>
            <person name="Davidsen T.M."/>
            <person name="Wayne K.J."/>
            <person name="Tettelin H."/>
            <person name="Glass J.I."/>
            <person name="Rusch D."/>
            <person name="Podicherti R."/>
            <person name="Tsui H.-C.T."/>
            <person name="Winkler M.E."/>
        </authorList>
    </citation>
    <scope>NUCLEOTIDE SEQUENCE</scope>
</reference>
<dbReference type="PANTHER" id="PTHR43401">
    <property type="entry name" value="L-THREONINE 3-DEHYDROGENASE"/>
    <property type="match status" value="1"/>
</dbReference>
<dbReference type="InterPro" id="IPR013149">
    <property type="entry name" value="ADH-like_C"/>
</dbReference>
<gene>
    <name evidence="5" type="ORF">METZ01_LOCUS91698</name>
</gene>
<proteinExistence type="predicted"/>
<keyword evidence="1" id="KW-0479">Metal-binding</keyword>
<dbReference type="InterPro" id="IPR002328">
    <property type="entry name" value="ADH_Zn_CS"/>
</dbReference>
<evidence type="ECO:0000313" key="5">
    <source>
        <dbReference type="EMBL" id="SVA38844.1"/>
    </source>
</evidence>
<evidence type="ECO:0000256" key="3">
    <source>
        <dbReference type="ARBA" id="ARBA00023002"/>
    </source>
</evidence>
<evidence type="ECO:0000256" key="1">
    <source>
        <dbReference type="ARBA" id="ARBA00022723"/>
    </source>
</evidence>
<feature type="domain" description="Enoyl reductase (ER)" evidence="4">
    <location>
        <begin position="8"/>
        <end position="335"/>
    </location>
</feature>
<dbReference type="Gene3D" id="3.40.50.720">
    <property type="entry name" value="NAD(P)-binding Rossmann-like Domain"/>
    <property type="match status" value="1"/>
</dbReference>
<organism evidence="5">
    <name type="scientific">marine metagenome</name>
    <dbReference type="NCBI Taxonomy" id="408172"/>
    <lineage>
        <taxon>unclassified sequences</taxon>
        <taxon>metagenomes</taxon>
        <taxon>ecological metagenomes</taxon>
    </lineage>
</organism>
<sequence>MKAAVIRGTQQIRVEDVPTPEPGPNQVLVKIKYSAICGSDVHRFQYGMMNSGSIMGHEYIGEVVQSGANVTLLNEGDRVVSGGGESPEGVPARAAGDRYSARTMGLKDPPQGGFAEYIVLDEWRPLEIPKNVSDELAVLAEPASIAVHAVRTSKFSIGDSVVVMGAGPIGLLTMQVLNAAGAGAVYVSEPATARADAARVLGATIVMNPTEEDVVSKVLEISGGPGVPIAFDAAAAQPTLQQGLEMVRRGGQVLVVSMAWENVDLLTVEWIGREVEMKASYGSQPIDWRTVLNLMERGLLSEQAMVTDESFIGFDEMQSSMERLMKPDEHVQLVLVP</sequence>
<dbReference type="GO" id="GO:0016491">
    <property type="term" value="F:oxidoreductase activity"/>
    <property type="evidence" value="ECO:0007669"/>
    <property type="project" value="UniProtKB-KW"/>
</dbReference>
<evidence type="ECO:0000256" key="2">
    <source>
        <dbReference type="ARBA" id="ARBA00022833"/>
    </source>
</evidence>
<dbReference type="PANTHER" id="PTHR43401:SF2">
    <property type="entry name" value="L-THREONINE 3-DEHYDROGENASE"/>
    <property type="match status" value="1"/>
</dbReference>
<dbReference type="AlphaFoldDB" id="A0A381VF81"/>